<organism evidence="4 5">
    <name type="scientific">Streptomyces daliensis</name>
    <dbReference type="NCBI Taxonomy" id="299421"/>
    <lineage>
        <taxon>Bacteria</taxon>
        <taxon>Bacillati</taxon>
        <taxon>Actinomycetota</taxon>
        <taxon>Actinomycetes</taxon>
        <taxon>Kitasatosporales</taxon>
        <taxon>Streptomycetaceae</taxon>
        <taxon>Streptomyces</taxon>
    </lineage>
</organism>
<keyword evidence="1" id="KW-0238">DNA-binding</keyword>
<evidence type="ECO:0000313" key="4">
    <source>
        <dbReference type="EMBL" id="MBR7676585.1"/>
    </source>
</evidence>
<proteinExistence type="predicted"/>
<dbReference type="Proteomes" id="UP000675554">
    <property type="component" value="Unassembled WGS sequence"/>
</dbReference>
<comment type="caution">
    <text evidence="4">The sequence shown here is derived from an EMBL/GenBank/DDBJ whole genome shotgun (WGS) entry which is preliminary data.</text>
</comment>
<evidence type="ECO:0000313" key="5">
    <source>
        <dbReference type="Proteomes" id="UP000675554"/>
    </source>
</evidence>
<feature type="compositionally biased region" description="Basic and acidic residues" evidence="2">
    <location>
        <begin position="152"/>
        <end position="166"/>
    </location>
</feature>
<evidence type="ECO:0000256" key="2">
    <source>
        <dbReference type="SAM" id="MobiDB-lite"/>
    </source>
</evidence>
<dbReference type="InterPro" id="IPR004107">
    <property type="entry name" value="Integrase_SAM-like_N"/>
</dbReference>
<dbReference type="SUPFAM" id="SSF56349">
    <property type="entry name" value="DNA breaking-rejoining enzymes"/>
    <property type="match status" value="1"/>
</dbReference>
<dbReference type="Gene3D" id="1.10.150.130">
    <property type="match status" value="1"/>
</dbReference>
<evidence type="ECO:0000256" key="1">
    <source>
        <dbReference type="ARBA" id="ARBA00023125"/>
    </source>
</evidence>
<feature type="region of interest" description="Disordered" evidence="2">
    <location>
        <begin position="1"/>
        <end position="38"/>
    </location>
</feature>
<dbReference type="InterPro" id="IPR011010">
    <property type="entry name" value="DNA_brk_join_enz"/>
</dbReference>
<keyword evidence="5" id="KW-1185">Reference proteome</keyword>
<dbReference type="EMBL" id="JAGSMN010000691">
    <property type="protein sequence ID" value="MBR7676585.1"/>
    <property type="molecule type" value="Genomic_DNA"/>
</dbReference>
<reference evidence="4" key="1">
    <citation type="submission" date="2021-04" db="EMBL/GenBank/DDBJ databases">
        <title>Sequencing of actinobacteria type strains.</title>
        <authorList>
            <person name="Nguyen G.-S."/>
            <person name="Wentzel A."/>
        </authorList>
    </citation>
    <scope>NUCLEOTIDE SEQUENCE</scope>
    <source>
        <strain evidence="4">DSM 42095</strain>
    </source>
</reference>
<dbReference type="AlphaFoldDB" id="A0A8T4IXY4"/>
<dbReference type="GO" id="GO:0015074">
    <property type="term" value="P:DNA integration"/>
    <property type="evidence" value="ECO:0007669"/>
    <property type="project" value="InterPro"/>
</dbReference>
<gene>
    <name evidence="4" type="ORF">KDA82_26985</name>
</gene>
<evidence type="ECO:0000259" key="3">
    <source>
        <dbReference type="Pfam" id="PF14659"/>
    </source>
</evidence>
<dbReference type="GO" id="GO:0003677">
    <property type="term" value="F:DNA binding"/>
    <property type="evidence" value="ECO:0007669"/>
    <property type="project" value="UniProtKB-KW"/>
</dbReference>
<accession>A0A8T4IXY4</accession>
<feature type="compositionally biased region" description="Basic and acidic residues" evidence="2">
    <location>
        <begin position="7"/>
        <end position="38"/>
    </location>
</feature>
<protein>
    <recommendedName>
        <fullName evidence="3">Integrase SAM-like N-terminal domain-containing protein</fullName>
    </recommendedName>
</protein>
<feature type="domain" description="Integrase SAM-like N-terminal" evidence="3">
    <location>
        <begin position="79"/>
        <end position="114"/>
    </location>
</feature>
<feature type="region of interest" description="Disordered" evidence="2">
    <location>
        <begin position="145"/>
        <end position="205"/>
    </location>
</feature>
<name>A0A8T4IXY4_9ACTN</name>
<dbReference type="InterPro" id="IPR010998">
    <property type="entry name" value="Integrase_recombinase_N"/>
</dbReference>
<sequence length="205" mass="23289">MATVSDKGADSPGKRWVVRYREPAGRSARQREKSFDRKKDAVDFATKVENDKRENTYIDPTAGKVSLRRYIEDWLSGSILSAGTWESYERIMRLHVLPHLGSKTVSQVTAADVESLLRAVDQGRGQAEHGRVPQYRDVRAVLTRRASQAHIQEPRKGSTQGRELRDSRRRAGSSQPRRNSGHRTGHRPSPGTRHMAHGLWRPAYR</sequence>
<dbReference type="Pfam" id="PF14659">
    <property type="entry name" value="Phage_int_SAM_3"/>
    <property type="match status" value="1"/>
</dbReference>